<sequence>MLQFYAAGGAAERPRGARPFSFETGRIVAAGIDMPPLEPVAEAAGRRAEGAGLRSPTPSVSLPL</sequence>
<evidence type="ECO:0000313" key="2">
    <source>
        <dbReference type="EMBL" id="GAA1659856.1"/>
    </source>
</evidence>
<proteinExistence type="predicted"/>
<keyword evidence="3" id="KW-1185">Reference proteome</keyword>
<dbReference type="Proteomes" id="UP001499851">
    <property type="component" value="Unassembled WGS sequence"/>
</dbReference>
<name>A0ABP4RQN6_9ACTN</name>
<evidence type="ECO:0000256" key="1">
    <source>
        <dbReference type="SAM" id="MobiDB-lite"/>
    </source>
</evidence>
<reference evidence="3" key="1">
    <citation type="journal article" date="2019" name="Int. J. Syst. Evol. Microbiol.">
        <title>The Global Catalogue of Microorganisms (GCM) 10K type strain sequencing project: providing services to taxonomists for standard genome sequencing and annotation.</title>
        <authorList>
            <consortium name="The Broad Institute Genomics Platform"/>
            <consortium name="The Broad Institute Genome Sequencing Center for Infectious Disease"/>
            <person name="Wu L."/>
            <person name="Ma J."/>
        </authorList>
    </citation>
    <scope>NUCLEOTIDE SEQUENCE [LARGE SCALE GENOMIC DNA]</scope>
    <source>
        <strain evidence="3">JCM 16001</strain>
    </source>
</reference>
<comment type="caution">
    <text evidence="2">The sequence shown here is derived from an EMBL/GenBank/DDBJ whole genome shotgun (WGS) entry which is preliminary data.</text>
</comment>
<evidence type="ECO:0000313" key="3">
    <source>
        <dbReference type="Proteomes" id="UP001499851"/>
    </source>
</evidence>
<accession>A0ABP4RQN6</accession>
<gene>
    <name evidence="2" type="ORF">GCM10009830_01050</name>
</gene>
<feature type="region of interest" description="Disordered" evidence="1">
    <location>
        <begin position="40"/>
        <end position="64"/>
    </location>
</feature>
<protein>
    <submittedName>
        <fullName evidence="2">Uncharacterized protein</fullName>
    </submittedName>
</protein>
<dbReference type="EMBL" id="BAAAQF010000001">
    <property type="protein sequence ID" value="GAA1659856.1"/>
    <property type="molecule type" value="Genomic_DNA"/>
</dbReference>
<organism evidence="2 3">
    <name type="scientific">Glycomyces endophyticus</name>
    <dbReference type="NCBI Taxonomy" id="480996"/>
    <lineage>
        <taxon>Bacteria</taxon>
        <taxon>Bacillati</taxon>
        <taxon>Actinomycetota</taxon>
        <taxon>Actinomycetes</taxon>
        <taxon>Glycomycetales</taxon>
        <taxon>Glycomycetaceae</taxon>
        <taxon>Glycomyces</taxon>
    </lineage>
</organism>